<keyword evidence="3" id="KW-1185">Reference proteome</keyword>
<reference evidence="2 3" key="1">
    <citation type="submission" date="2021-01" db="EMBL/GenBank/DDBJ databases">
        <title>Whole genome shotgun sequence of Planotetraspora mira NBRC 15435.</title>
        <authorList>
            <person name="Komaki H."/>
            <person name="Tamura T."/>
        </authorList>
    </citation>
    <scope>NUCLEOTIDE SEQUENCE [LARGE SCALE GENOMIC DNA]</scope>
    <source>
        <strain evidence="2 3">NBRC 15435</strain>
    </source>
</reference>
<evidence type="ECO:0000259" key="1">
    <source>
        <dbReference type="Pfam" id="PF07969"/>
    </source>
</evidence>
<evidence type="ECO:0000313" key="3">
    <source>
        <dbReference type="Proteomes" id="UP000650628"/>
    </source>
</evidence>
<dbReference type="AlphaFoldDB" id="A0A8J3TZP1"/>
<organism evidence="2 3">
    <name type="scientific">Planotetraspora mira</name>
    <dbReference type="NCBI Taxonomy" id="58121"/>
    <lineage>
        <taxon>Bacteria</taxon>
        <taxon>Bacillati</taxon>
        <taxon>Actinomycetota</taxon>
        <taxon>Actinomycetes</taxon>
        <taxon>Streptosporangiales</taxon>
        <taxon>Streptosporangiaceae</taxon>
        <taxon>Planotetraspora</taxon>
    </lineage>
</organism>
<dbReference type="EMBL" id="BOOO01000017">
    <property type="protein sequence ID" value="GII30120.1"/>
    <property type="molecule type" value="Genomic_DNA"/>
</dbReference>
<dbReference type="Gene3D" id="3.20.20.140">
    <property type="entry name" value="Metal-dependent hydrolases"/>
    <property type="match status" value="1"/>
</dbReference>
<dbReference type="Gene3D" id="2.30.40.10">
    <property type="entry name" value="Urease, subunit C, domain 1"/>
    <property type="match status" value="1"/>
</dbReference>
<dbReference type="GO" id="GO:0016810">
    <property type="term" value="F:hydrolase activity, acting on carbon-nitrogen (but not peptide) bonds"/>
    <property type="evidence" value="ECO:0007669"/>
    <property type="project" value="InterPro"/>
</dbReference>
<name>A0A8J3TZP1_9ACTN</name>
<evidence type="ECO:0000313" key="2">
    <source>
        <dbReference type="EMBL" id="GII30120.1"/>
    </source>
</evidence>
<dbReference type="InterPro" id="IPR011059">
    <property type="entry name" value="Metal-dep_hydrolase_composite"/>
</dbReference>
<dbReference type="Pfam" id="PF07969">
    <property type="entry name" value="Amidohydro_3"/>
    <property type="match status" value="1"/>
</dbReference>
<dbReference type="SUPFAM" id="SSF51338">
    <property type="entry name" value="Composite domain of metallo-dependent hydrolases"/>
    <property type="match status" value="1"/>
</dbReference>
<dbReference type="InterPro" id="IPR051781">
    <property type="entry name" value="Metallo-dep_Hydrolase"/>
</dbReference>
<accession>A0A8J3TZP1</accession>
<dbReference type="RefSeq" id="WP_203954086.1">
    <property type="nucleotide sequence ID" value="NZ_BOOO01000017.1"/>
</dbReference>
<dbReference type="PANTHER" id="PTHR43135:SF3">
    <property type="entry name" value="ALPHA-D-RIBOSE 1-METHYLPHOSPHONATE 5-TRIPHOSPHATE DIPHOSPHATASE"/>
    <property type="match status" value="1"/>
</dbReference>
<gene>
    <name evidence="2" type="ORF">Pmi06nite_35620</name>
</gene>
<dbReference type="Proteomes" id="UP000650628">
    <property type="component" value="Unassembled WGS sequence"/>
</dbReference>
<comment type="caution">
    <text evidence="2">The sequence shown here is derived from an EMBL/GenBank/DDBJ whole genome shotgun (WGS) entry which is preliminary data.</text>
</comment>
<dbReference type="PANTHER" id="PTHR43135">
    <property type="entry name" value="ALPHA-D-RIBOSE 1-METHYLPHOSPHONATE 5-TRIPHOSPHATE DIPHOSPHATASE"/>
    <property type="match status" value="1"/>
</dbReference>
<feature type="domain" description="Amidohydrolase 3" evidence="1">
    <location>
        <begin position="7"/>
        <end position="60"/>
    </location>
</feature>
<protein>
    <recommendedName>
        <fullName evidence="1">Amidohydrolase 3 domain-containing protein</fullName>
    </recommendedName>
</protein>
<sequence>MRTWSISATSLPARLCRLEHRKGRLAPGMDADILAVAGDPLTDPAALLDVRAVFREGHRVR</sequence>
<dbReference type="InterPro" id="IPR013108">
    <property type="entry name" value="Amidohydro_3"/>
</dbReference>
<proteinExistence type="predicted"/>